<evidence type="ECO:0000256" key="5">
    <source>
        <dbReference type="SAM" id="MobiDB-lite"/>
    </source>
</evidence>
<evidence type="ECO:0000256" key="1">
    <source>
        <dbReference type="ARBA" id="ARBA00010859"/>
    </source>
</evidence>
<dbReference type="EMBL" id="JRES01000340">
    <property type="protein sequence ID" value="KNC32107.1"/>
    <property type="molecule type" value="Genomic_DNA"/>
</dbReference>
<dbReference type="InterPro" id="IPR015943">
    <property type="entry name" value="WD40/YVTN_repeat-like_dom_sf"/>
</dbReference>
<dbReference type="PANTHER" id="PTHR11407:SF36">
    <property type="entry name" value="GEO02684P1-RELATED"/>
    <property type="match status" value="1"/>
</dbReference>
<keyword evidence="7" id="KW-1185">Reference proteome</keyword>
<feature type="region of interest" description="Disordered" evidence="5">
    <location>
        <begin position="26"/>
        <end position="50"/>
    </location>
</feature>
<accession>A0A0L0CIR7</accession>
<dbReference type="SUPFAM" id="SSF53955">
    <property type="entry name" value="Lysozyme-like"/>
    <property type="match status" value="1"/>
</dbReference>
<organism evidence="6 7">
    <name type="scientific">Lucilia cuprina</name>
    <name type="common">Green bottle fly</name>
    <name type="synonym">Australian sheep blowfly</name>
    <dbReference type="NCBI Taxonomy" id="7375"/>
    <lineage>
        <taxon>Eukaryota</taxon>
        <taxon>Metazoa</taxon>
        <taxon>Ecdysozoa</taxon>
        <taxon>Arthropoda</taxon>
        <taxon>Hexapoda</taxon>
        <taxon>Insecta</taxon>
        <taxon>Pterygota</taxon>
        <taxon>Neoptera</taxon>
        <taxon>Endopterygota</taxon>
        <taxon>Diptera</taxon>
        <taxon>Brachycera</taxon>
        <taxon>Muscomorpha</taxon>
        <taxon>Oestroidea</taxon>
        <taxon>Calliphoridae</taxon>
        <taxon>Luciliinae</taxon>
        <taxon>Lucilia</taxon>
    </lineage>
</organism>
<dbReference type="PRINTS" id="PR00135">
    <property type="entry name" value="LYZLACT"/>
</dbReference>
<dbReference type="OrthoDB" id="2162425at2759"/>
<reference evidence="6 7" key="1">
    <citation type="journal article" date="2015" name="Nat. Commun.">
        <title>Lucilia cuprina genome unlocks parasitic fly biology to underpin future interventions.</title>
        <authorList>
            <person name="Anstead C.A."/>
            <person name="Korhonen P.K."/>
            <person name="Young N.D."/>
            <person name="Hall R.S."/>
            <person name="Jex A.R."/>
            <person name="Murali S.C."/>
            <person name="Hughes D.S."/>
            <person name="Lee S.F."/>
            <person name="Perry T."/>
            <person name="Stroehlein A.J."/>
            <person name="Ansell B.R."/>
            <person name="Breugelmans B."/>
            <person name="Hofmann A."/>
            <person name="Qu J."/>
            <person name="Dugan S."/>
            <person name="Lee S.L."/>
            <person name="Chao H."/>
            <person name="Dinh H."/>
            <person name="Han Y."/>
            <person name="Doddapaneni H.V."/>
            <person name="Worley K.C."/>
            <person name="Muzny D.M."/>
            <person name="Ioannidis P."/>
            <person name="Waterhouse R.M."/>
            <person name="Zdobnov E.M."/>
            <person name="James P.J."/>
            <person name="Bagnall N.H."/>
            <person name="Kotze A.C."/>
            <person name="Gibbs R.A."/>
            <person name="Richards S."/>
            <person name="Batterham P."/>
            <person name="Gasser R.B."/>
        </authorList>
    </citation>
    <scope>NUCLEOTIDE SEQUENCE [LARGE SCALE GENOMIC DNA]</scope>
    <source>
        <strain evidence="6 7">LS</strain>
        <tissue evidence="6">Full body</tissue>
    </source>
</reference>
<dbReference type="Pfam" id="PF00062">
    <property type="entry name" value="Lys"/>
    <property type="match status" value="1"/>
</dbReference>
<dbReference type="SUPFAM" id="SSF50978">
    <property type="entry name" value="WD40 repeat-like"/>
    <property type="match status" value="1"/>
</dbReference>
<dbReference type="PANTHER" id="PTHR11407">
    <property type="entry name" value="LYSOZYME C"/>
    <property type="match status" value="1"/>
</dbReference>
<dbReference type="FunFam" id="1.10.530.10:FF:000001">
    <property type="entry name" value="Lysozyme C"/>
    <property type="match status" value="1"/>
</dbReference>
<keyword evidence="2" id="KW-0732">Signal</keyword>
<dbReference type="PROSITE" id="PS51348">
    <property type="entry name" value="GLYCOSYL_HYDROL_F22_2"/>
    <property type="match status" value="1"/>
</dbReference>
<proteinExistence type="inferred from homology"/>
<evidence type="ECO:0000256" key="3">
    <source>
        <dbReference type="ARBA" id="ARBA00023157"/>
    </source>
</evidence>
<evidence type="ECO:0000313" key="6">
    <source>
        <dbReference type="EMBL" id="KNC32107.1"/>
    </source>
</evidence>
<dbReference type="InterPro" id="IPR001916">
    <property type="entry name" value="Glyco_hydro_22"/>
</dbReference>
<dbReference type="InterPro" id="IPR023346">
    <property type="entry name" value="Lysozyme-like_dom_sf"/>
</dbReference>
<feature type="non-terminal residue" evidence="6">
    <location>
        <position position="1"/>
    </location>
</feature>
<dbReference type="InterPro" id="IPR036322">
    <property type="entry name" value="WD40_repeat_dom_sf"/>
</dbReference>
<dbReference type="AlphaFoldDB" id="A0A0L0CIR7"/>
<feature type="compositionally biased region" description="Acidic residues" evidence="5">
    <location>
        <begin position="319"/>
        <end position="329"/>
    </location>
</feature>
<dbReference type="SMART" id="SM00263">
    <property type="entry name" value="LYZ1"/>
    <property type="match status" value="1"/>
</dbReference>
<comment type="caution">
    <text evidence="6">The sequence shown here is derived from an EMBL/GenBank/DDBJ whole genome shotgun (WGS) entry which is preliminary data.</text>
</comment>
<dbReference type="PROSITE" id="PS00678">
    <property type="entry name" value="WD_REPEATS_1"/>
    <property type="match status" value="1"/>
</dbReference>
<keyword evidence="3" id="KW-1015">Disulfide bond</keyword>
<dbReference type="Gene3D" id="1.10.530.10">
    <property type="match status" value="1"/>
</dbReference>
<dbReference type="OMA" id="WAEVCRV"/>
<feature type="compositionally biased region" description="Polar residues" evidence="5">
    <location>
        <begin position="116"/>
        <end position="126"/>
    </location>
</feature>
<sequence>DTKVLRSDVASNKKVLVKKPIASSTLKTSAQLKDSKTTASEEKEKSKIKITNVTSSTTSNTAKVAVNKIQPPRKTAGNLPTKALTSRKVSSISQQKDLPLRAKHLTTTKDTKEISKSYTSPRTSITKIDKKPLNKKPNAVLDTTHNVTVASPPPKRKSSENVETAVRDDKSKTSNNKLTRKGSRTLAPDEIVVLKRESAKKRIEEQIRNENLKTQQPVETVVKEPVAFEVKFEEKEKVTRERSRSRSKTTTTNIIDKNDEEPQYSDDFESYESDFESSSHSQVTSETSSVESEEVSNSTDNESNEIENQEDSLKNLATDESEDEDDDSEVTQNPITVIQRDKERKLDSGHYDMNSRKTIDAKSSDISMQSTQAITDSLEAFSLGLSEQLDSGISTYTTSIVAPYSKANLEVIYGGYKDFNIKPIMNQRGSDLMSKIQFDILSFTLLDLKPISYDIFMQTFGKLNTNQNFTQTQGDLMNVEQQTDLQETRSIWTQHPPQYDFEIIKTLDKTGIYNQNCCGELIDECQTNPSPECELEQSLDLLKQLNSQSSKRTYQNYQKRQRKPVNYEHLNSFLLRSSLVIDQILSSSNNTTNNKSKPNSLYENDQVLSRISEKCFMIDSNFLNTLHVVKIFSNNKYNLLITVHESLPDTNVYSSDFTNLLMVWCTNTCDKPLRLLTTWSQVSKVEISNDSSDIIVAALRDGSIALWDLRETHSFCSKLDGYLTHFAATQSLVPSWCGIKDKSMLVMDLGACLDVKSFRSHSNNLLAQRTFPKTQFVSLNDSGVVTVWTLVETSEAPINFSQMKKYEKPKISSKMSQTFEFTSPWARVKLMQSTIVNLKDYLETKSHQIQSRFDKTKAFFQKDIYSDEALKELNECNADVGQQGLRFTNLECGSENVFICTNRNYILICSKSLKMDKLQRIVINESRFLFPTALKVLSNEHFIAVGLSNGAVMILNCQSNKIMHNNKSDKTSNLTESIPPSRDPMSDINPITGKSCAIQNILLNVQKSYEDMDFDPVYRPDTAACIALIDSKQKPFELRIFDQQIIMNGSVLRKNLIKSLELSSDGWRLFALTNGHIRIYDFYLDQEIDYQESQETGKIIDIATAKCGCKENNLMILKPNTEPFWVCIRTELLRLPNKMLKLTLTILAAVLLVTPAFGKVYTRCSLAREMHKLGVPKNQLARWTCIAEHESAYNTKAVGSMNSNGSRDYGIFQINNYYWCSPPSGAFSYNECKIKCDDFLVDSIEPAVKCAQLVLRQQGWSAWSTWKYCDHTLPSIDDCF</sequence>
<dbReference type="Gene3D" id="2.130.10.10">
    <property type="entry name" value="YVTN repeat-like/Quinoprotein amine dehydrogenase"/>
    <property type="match status" value="1"/>
</dbReference>
<feature type="region of interest" description="Disordered" evidence="5">
    <location>
        <begin position="69"/>
        <end position="188"/>
    </location>
</feature>
<dbReference type="STRING" id="7375.A0A0L0CIR7"/>
<dbReference type="GO" id="GO:0003796">
    <property type="term" value="F:lysozyme activity"/>
    <property type="evidence" value="ECO:0007669"/>
    <property type="project" value="TreeGrafter"/>
</dbReference>
<feature type="compositionally biased region" description="Polar residues" evidence="5">
    <location>
        <begin position="83"/>
        <end position="96"/>
    </location>
</feature>
<feature type="compositionally biased region" description="Basic and acidic residues" evidence="5">
    <location>
        <begin position="157"/>
        <end position="172"/>
    </location>
</feature>
<evidence type="ECO:0000256" key="2">
    <source>
        <dbReference type="ARBA" id="ARBA00022729"/>
    </source>
</evidence>
<feature type="compositionally biased region" description="Basic and acidic residues" evidence="5">
    <location>
        <begin position="33"/>
        <end position="47"/>
    </location>
</feature>
<feature type="compositionally biased region" description="Basic and acidic residues" evidence="5">
    <location>
        <begin position="230"/>
        <end position="244"/>
    </location>
</feature>
<protein>
    <submittedName>
        <fullName evidence="6">Lysozyme D</fullName>
    </submittedName>
</protein>
<comment type="similarity">
    <text evidence="1 4">Belongs to the glycosyl hydrolase 22 family.</text>
</comment>
<feature type="compositionally biased region" description="Basic and acidic residues" evidence="5">
    <location>
        <begin position="339"/>
        <end position="350"/>
    </location>
</feature>
<name>A0A0L0CIR7_LUCCU</name>
<evidence type="ECO:0000313" key="7">
    <source>
        <dbReference type="Proteomes" id="UP000037069"/>
    </source>
</evidence>
<dbReference type="InterPro" id="IPR019775">
    <property type="entry name" value="WD40_repeat_CS"/>
</dbReference>
<dbReference type="CDD" id="cd16899">
    <property type="entry name" value="LYZ_C_invert"/>
    <property type="match status" value="1"/>
</dbReference>
<dbReference type="Proteomes" id="UP000037069">
    <property type="component" value="Unassembled WGS sequence"/>
</dbReference>
<gene>
    <name evidence="6" type="ORF">FF38_08199</name>
</gene>
<evidence type="ECO:0000256" key="4">
    <source>
        <dbReference type="RuleBase" id="RU004440"/>
    </source>
</evidence>
<feature type="compositionally biased region" description="Acidic residues" evidence="5">
    <location>
        <begin position="258"/>
        <end position="275"/>
    </location>
</feature>
<feature type="compositionally biased region" description="Low complexity" evidence="5">
    <location>
        <begin position="276"/>
        <end position="301"/>
    </location>
</feature>
<feature type="region of interest" description="Disordered" evidence="5">
    <location>
        <begin position="209"/>
        <end position="350"/>
    </location>
</feature>